<sequence>MPQRILARSYRYHRRLLYGAAVTLSIAILGVAVLASITVVDQYRDKQVALFVTKREQVKSEVDNLSVRLMQFVDLYEAAWSLHQKDDVPLQTYQLRLREGNDVTGTNPDLTVTPFTLVSSLSNSSDAERLAGLLRILRDVSAAPSIDARKIGVTLHGGIYSPDGKFMAFSPPLDEAAQRVARQEGAVRFNVSKTAFAENLLSGQSPRELRANRPFWVTDRRLPEAGVDILNRGEAKKTAISEIVLPIFHGEQRVLTIDVSVGFDDFLQFFLHSERTPGFFVLDSASQQNLGFSPSSAADKRRYRAIQRQSSVIGHSDGTLRSYRDGGVFYISQKINGPGWVAVYVFDWRDVVASLHREAILGLCIVLASLLFLWGSVIFFDKRIAGPLSVSIQKRIEAEHFSKSVIDTIPVGVAVYVPETNEVVLENAVATQMLADDNGKRSIDFYTRIARDWPSSHEAGDHLFREVAWPVGANRTNHIGVAASRTPYGGRVAVLFGLVDLNFKKENERLLIQAKEKADEANKAKSMFLALMTHEIRTPLHGASGHLELLEREVIETEHRERVALIRRAFGSLLQIVDDLLDLTKVESNALTINSVRMCVNDVVEQAVQQFAPAITRRGVRCLCFTDPRLDDNVHGDPQRTGQILLNLLSNATKFTESGVIVVRSHLIISDARSLVRLEVTDTGIGIPSTVQSTLFSPMSQADNTISRRFGGTGLGLFLCRKLAKLMGGDITLTSAPGTGSTFRVDLPFGAIRDPRMNDADDYDGTAPRLRDLHIGTDIRDPEWQAAFARRVSRWGGRFVTLPDADAQEDASLDILVTSSDIDRTDGRNGPELLAAHTLSGRVAPKLGTICLASDHPLVPRHADGIWYLTSLSRQALRSALRQLSGRTPVPESQPMYPPQRTAADLDILIAEDEDVSRRLLTDQLRRLGCHRIRSAANGLAALALWHEQPADLVITDLSMPELDGPDLLREIRRVDPQATIICTTASVRDAPSFSETAFDGQLDKPVSLDDLARILDRFAGKSVNPINSDIDSTTTSYTPLDDILWRAFQNEWTKDRASLDAAITAYDKPLTKRLVHRLRGALLALGDETLIASLESVADAVQAPQDGPLQQAWCYLIVQIESKLKSVAQRTL</sequence>
<evidence type="ECO:0000256" key="10">
    <source>
        <dbReference type="ARBA" id="ARBA00022989"/>
    </source>
</evidence>
<dbReference type="InterPro" id="IPR036097">
    <property type="entry name" value="HisK_dim/P_sf"/>
</dbReference>
<evidence type="ECO:0000256" key="16">
    <source>
        <dbReference type="PROSITE-ProRule" id="PRU00169"/>
    </source>
</evidence>
<dbReference type="InterPro" id="IPR036890">
    <property type="entry name" value="HATPase_C_sf"/>
</dbReference>
<dbReference type="InterPro" id="IPR011006">
    <property type="entry name" value="CheY-like_superfamily"/>
</dbReference>
<dbReference type="SUPFAM" id="SSF47384">
    <property type="entry name" value="Homodimeric domain of signal transducing histidine kinase"/>
    <property type="match status" value="1"/>
</dbReference>
<dbReference type="SMART" id="SM00388">
    <property type="entry name" value="HisKA"/>
    <property type="match status" value="1"/>
</dbReference>
<dbReference type="FunFam" id="3.30.565.10:FF:000010">
    <property type="entry name" value="Sensor histidine kinase RcsC"/>
    <property type="match status" value="1"/>
</dbReference>
<dbReference type="OrthoDB" id="9796305at2"/>
<dbReference type="InterPro" id="IPR004358">
    <property type="entry name" value="Sig_transdc_His_kin-like_C"/>
</dbReference>
<reference evidence="20 21" key="1">
    <citation type="submission" date="2015-03" db="EMBL/GenBank/DDBJ databases">
        <title>Draft Genome Sequence of Burkholderia andropogonis type strain ICMP2807, isolated from Sorghum bicolor.</title>
        <authorList>
            <person name="Lopes-Santos L."/>
            <person name="Castro D.B."/>
            <person name="Ottoboni L.M."/>
            <person name="Park D."/>
            <person name="Weirc B.S."/>
            <person name="Destefano S.A."/>
        </authorList>
    </citation>
    <scope>NUCLEOTIDE SEQUENCE [LARGE SCALE GENOMIC DNA]</scope>
    <source>
        <strain evidence="20 21">ICMP2807</strain>
    </source>
</reference>
<keyword evidence="9" id="KW-0067">ATP-binding</keyword>
<evidence type="ECO:0000256" key="4">
    <source>
        <dbReference type="ARBA" id="ARBA00022475"/>
    </source>
</evidence>
<dbReference type="EMBL" id="LAQU01000025">
    <property type="protein sequence ID" value="KKB62075.1"/>
    <property type="molecule type" value="Genomic_DNA"/>
</dbReference>
<dbReference type="CDD" id="cd00082">
    <property type="entry name" value="HisKA"/>
    <property type="match status" value="1"/>
</dbReference>
<comment type="caution">
    <text evidence="20">The sequence shown here is derived from an EMBL/GenBank/DDBJ whole genome shotgun (WGS) entry which is preliminary data.</text>
</comment>
<dbReference type="PATRIC" id="fig|28092.6.peg.4559"/>
<dbReference type="Pfam" id="PF00072">
    <property type="entry name" value="Response_reg"/>
    <property type="match status" value="1"/>
</dbReference>
<dbReference type="InterPro" id="IPR005467">
    <property type="entry name" value="His_kinase_dom"/>
</dbReference>
<comment type="catalytic activity">
    <reaction evidence="1">
        <text>ATP + protein L-histidine = ADP + protein N-phospho-L-histidine.</text>
        <dbReference type="EC" id="2.7.13.3"/>
    </reaction>
</comment>
<keyword evidence="8" id="KW-0547">Nucleotide-binding</keyword>
<dbReference type="Gene3D" id="3.40.50.2300">
    <property type="match status" value="1"/>
</dbReference>
<dbReference type="InterPro" id="IPR003661">
    <property type="entry name" value="HisK_dim/P_dom"/>
</dbReference>
<dbReference type="SUPFAM" id="SSF52172">
    <property type="entry name" value="CheY-like"/>
    <property type="match status" value="1"/>
</dbReference>
<evidence type="ECO:0000256" key="1">
    <source>
        <dbReference type="ARBA" id="ARBA00000085"/>
    </source>
</evidence>
<evidence type="ECO:0000256" key="6">
    <source>
        <dbReference type="ARBA" id="ARBA00022692"/>
    </source>
</evidence>
<evidence type="ECO:0000259" key="18">
    <source>
        <dbReference type="PROSITE" id="PS50109"/>
    </source>
</evidence>
<keyword evidence="21" id="KW-1185">Reference proteome</keyword>
<dbReference type="CDD" id="cd16922">
    <property type="entry name" value="HATPase_EvgS-ArcB-TorS-like"/>
    <property type="match status" value="1"/>
</dbReference>
<dbReference type="PANTHER" id="PTHR45339">
    <property type="entry name" value="HYBRID SIGNAL TRANSDUCTION HISTIDINE KINASE J"/>
    <property type="match status" value="1"/>
</dbReference>
<name>A0A0F5JWJ5_9BURK</name>
<dbReference type="Gene3D" id="1.10.287.130">
    <property type="match status" value="1"/>
</dbReference>
<keyword evidence="4" id="KW-1003">Cell membrane</keyword>
<evidence type="ECO:0000256" key="8">
    <source>
        <dbReference type="ARBA" id="ARBA00022741"/>
    </source>
</evidence>
<dbReference type="PROSITE" id="PS50109">
    <property type="entry name" value="HIS_KIN"/>
    <property type="match status" value="1"/>
</dbReference>
<dbReference type="PANTHER" id="PTHR45339:SF1">
    <property type="entry name" value="HYBRID SIGNAL TRANSDUCTION HISTIDINE KINASE J"/>
    <property type="match status" value="1"/>
</dbReference>
<evidence type="ECO:0000256" key="13">
    <source>
        <dbReference type="ARBA" id="ARBA00023136"/>
    </source>
</evidence>
<evidence type="ECO:0000256" key="17">
    <source>
        <dbReference type="SAM" id="Phobius"/>
    </source>
</evidence>
<dbReference type="SMART" id="SM00387">
    <property type="entry name" value="HATPase_c"/>
    <property type="match status" value="1"/>
</dbReference>
<dbReference type="InterPro" id="IPR003594">
    <property type="entry name" value="HATPase_dom"/>
</dbReference>
<dbReference type="Proteomes" id="UP000033618">
    <property type="component" value="Unassembled WGS sequence"/>
</dbReference>
<dbReference type="InterPro" id="IPR033749">
    <property type="entry name" value="Polyprenyl_synt_CS"/>
</dbReference>
<evidence type="ECO:0000313" key="21">
    <source>
        <dbReference type="Proteomes" id="UP000033618"/>
    </source>
</evidence>
<evidence type="ECO:0000259" key="19">
    <source>
        <dbReference type="PROSITE" id="PS50110"/>
    </source>
</evidence>
<keyword evidence="7" id="KW-0732">Signal</keyword>
<evidence type="ECO:0000256" key="11">
    <source>
        <dbReference type="ARBA" id="ARBA00023012"/>
    </source>
</evidence>
<dbReference type="GO" id="GO:0005886">
    <property type="term" value="C:plasma membrane"/>
    <property type="evidence" value="ECO:0007669"/>
    <property type="project" value="UniProtKB-SubCell"/>
</dbReference>
<accession>A0A0F5JWJ5</accession>
<dbReference type="Pfam" id="PF00512">
    <property type="entry name" value="HisKA"/>
    <property type="match status" value="1"/>
</dbReference>
<dbReference type="GO" id="GO:0000155">
    <property type="term" value="F:phosphorelay sensor kinase activity"/>
    <property type="evidence" value="ECO:0007669"/>
    <property type="project" value="InterPro"/>
</dbReference>
<evidence type="ECO:0000256" key="2">
    <source>
        <dbReference type="ARBA" id="ARBA00004651"/>
    </source>
</evidence>
<evidence type="ECO:0000256" key="5">
    <source>
        <dbReference type="ARBA" id="ARBA00022553"/>
    </source>
</evidence>
<dbReference type="Gene3D" id="3.30.565.10">
    <property type="entry name" value="Histidine kinase-like ATPase, C-terminal domain"/>
    <property type="match status" value="1"/>
</dbReference>
<dbReference type="InterPro" id="IPR001789">
    <property type="entry name" value="Sig_transdc_resp-reg_receiver"/>
</dbReference>
<feature type="transmembrane region" description="Helical" evidence="17">
    <location>
        <begin position="359"/>
        <end position="380"/>
    </location>
</feature>
<dbReference type="RefSeq" id="WP_024902868.1">
    <property type="nucleotide sequence ID" value="NZ_CADFGU010000002.1"/>
</dbReference>
<feature type="domain" description="Histidine kinase" evidence="18">
    <location>
        <begin position="531"/>
        <end position="751"/>
    </location>
</feature>
<evidence type="ECO:0000256" key="14">
    <source>
        <dbReference type="ARBA" id="ARBA00058004"/>
    </source>
</evidence>
<evidence type="ECO:0000313" key="20">
    <source>
        <dbReference type="EMBL" id="KKB62075.1"/>
    </source>
</evidence>
<dbReference type="SMART" id="SM00448">
    <property type="entry name" value="REC"/>
    <property type="match status" value="1"/>
</dbReference>
<proteinExistence type="predicted"/>
<keyword evidence="11" id="KW-0902">Two-component regulatory system</keyword>
<protein>
    <recommendedName>
        <fullName evidence="15">Virulence sensor protein BvgS</fullName>
        <ecNumber evidence="3">2.7.13.3</ecNumber>
    </recommendedName>
</protein>
<dbReference type="GO" id="GO:0005524">
    <property type="term" value="F:ATP binding"/>
    <property type="evidence" value="ECO:0007669"/>
    <property type="project" value="UniProtKB-KW"/>
</dbReference>
<feature type="transmembrane region" description="Helical" evidence="17">
    <location>
        <begin position="16"/>
        <end position="40"/>
    </location>
</feature>
<dbReference type="SUPFAM" id="SSF47226">
    <property type="entry name" value="Histidine-containing phosphotransfer domain, HPT domain"/>
    <property type="match status" value="1"/>
</dbReference>
<feature type="domain" description="Response regulatory" evidence="19">
    <location>
        <begin position="907"/>
        <end position="1020"/>
    </location>
</feature>
<comment type="subcellular location">
    <subcellularLocation>
        <location evidence="2">Cell membrane</location>
        <topology evidence="2">Multi-pass membrane protein</topology>
    </subcellularLocation>
</comment>
<keyword evidence="13 17" id="KW-0472">Membrane</keyword>
<dbReference type="AlphaFoldDB" id="A0A0F5JWJ5"/>
<dbReference type="SUPFAM" id="SSF55874">
    <property type="entry name" value="ATPase domain of HSP90 chaperone/DNA topoisomerase II/histidine kinase"/>
    <property type="match status" value="1"/>
</dbReference>
<evidence type="ECO:0000256" key="12">
    <source>
        <dbReference type="ARBA" id="ARBA00023026"/>
    </source>
</evidence>
<evidence type="ECO:0000256" key="9">
    <source>
        <dbReference type="ARBA" id="ARBA00022840"/>
    </source>
</evidence>
<dbReference type="Pfam" id="PF02518">
    <property type="entry name" value="HATPase_c"/>
    <property type="match status" value="1"/>
</dbReference>
<dbReference type="CDD" id="cd17546">
    <property type="entry name" value="REC_hyHK_CKI1_RcsC-like"/>
    <property type="match status" value="1"/>
</dbReference>
<evidence type="ECO:0000256" key="7">
    <source>
        <dbReference type="ARBA" id="ARBA00022729"/>
    </source>
</evidence>
<gene>
    <name evidence="20" type="ORF">WM40_19445</name>
</gene>
<keyword evidence="12" id="KW-0843">Virulence</keyword>
<keyword evidence="6 17" id="KW-0812">Transmembrane</keyword>
<feature type="modified residue" description="4-aspartylphosphate" evidence="16">
    <location>
        <position position="957"/>
    </location>
</feature>
<evidence type="ECO:0000256" key="3">
    <source>
        <dbReference type="ARBA" id="ARBA00012438"/>
    </source>
</evidence>
<evidence type="ECO:0000256" key="15">
    <source>
        <dbReference type="ARBA" id="ARBA00070152"/>
    </source>
</evidence>
<keyword evidence="10 17" id="KW-1133">Transmembrane helix</keyword>
<comment type="function">
    <text evidence="14">Member of the two-component regulatory system BvgS/BvgA. Phosphorylates BvgA via a four-step phosphorelay in response to environmental signals.</text>
</comment>
<dbReference type="PRINTS" id="PR00344">
    <property type="entry name" value="BCTRLSENSOR"/>
</dbReference>
<dbReference type="EC" id="2.7.13.3" evidence="3"/>
<organism evidence="20 21">
    <name type="scientific">Robbsia andropogonis</name>
    <dbReference type="NCBI Taxonomy" id="28092"/>
    <lineage>
        <taxon>Bacteria</taxon>
        <taxon>Pseudomonadati</taxon>
        <taxon>Pseudomonadota</taxon>
        <taxon>Betaproteobacteria</taxon>
        <taxon>Burkholderiales</taxon>
        <taxon>Burkholderiaceae</taxon>
        <taxon>Robbsia</taxon>
    </lineage>
</organism>
<dbReference type="STRING" id="28092.WM40_19445"/>
<dbReference type="PROSITE" id="PS50110">
    <property type="entry name" value="RESPONSE_REGULATORY"/>
    <property type="match status" value="1"/>
</dbReference>
<keyword evidence="5 16" id="KW-0597">Phosphoprotein</keyword>
<dbReference type="InterPro" id="IPR036641">
    <property type="entry name" value="HPT_dom_sf"/>
</dbReference>
<dbReference type="PROSITE" id="PS00444">
    <property type="entry name" value="POLYPRENYL_SYNTHASE_2"/>
    <property type="match status" value="1"/>
</dbReference>